<protein>
    <recommendedName>
        <fullName evidence="3">BESS domain-containing protein</fullName>
    </recommendedName>
</protein>
<organism evidence="4 5">
    <name type="scientific">Exocentrus adspersus</name>
    <dbReference type="NCBI Taxonomy" id="1586481"/>
    <lineage>
        <taxon>Eukaryota</taxon>
        <taxon>Metazoa</taxon>
        <taxon>Ecdysozoa</taxon>
        <taxon>Arthropoda</taxon>
        <taxon>Hexapoda</taxon>
        <taxon>Insecta</taxon>
        <taxon>Pterygota</taxon>
        <taxon>Neoptera</taxon>
        <taxon>Endopterygota</taxon>
        <taxon>Coleoptera</taxon>
        <taxon>Polyphaga</taxon>
        <taxon>Cucujiformia</taxon>
        <taxon>Chrysomeloidea</taxon>
        <taxon>Cerambycidae</taxon>
        <taxon>Lamiinae</taxon>
        <taxon>Acanthocinini</taxon>
        <taxon>Exocentrus</taxon>
    </lineage>
</organism>
<gene>
    <name evidence="4" type="ORF">NQ315_010987</name>
</gene>
<dbReference type="GO" id="GO:0005667">
    <property type="term" value="C:transcription regulator complex"/>
    <property type="evidence" value="ECO:0007669"/>
    <property type="project" value="TreeGrafter"/>
</dbReference>
<sequence length="223" mass="25554">MSAFKEIIIDKWRNIRDAFSKSLKKRSGQAAAKKYLYHDQLQFVLKILEKDTTCSSLTEQLPCEDEHEEPQHDDVQNKGVENINQQHRDPAQVPPIQPTPLVAPKNKKRRLNPGLNPNTDEVDKAILQALQTPHQEERQPDEDEAFFLSLLPHVKRMTPDEKLQFRIDMLQLIQRNTQKFNHTGYAQSLSNYSETSAARYHHTYPSSSPSPALSSSSLDTIAQ</sequence>
<dbReference type="GO" id="GO:0005634">
    <property type="term" value="C:nucleus"/>
    <property type="evidence" value="ECO:0007669"/>
    <property type="project" value="UniProtKB-SubCell"/>
</dbReference>
<feature type="compositionally biased region" description="Low complexity" evidence="2">
    <location>
        <begin position="205"/>
        <end position="223"/>
    </location>
</feature>
<dbReference type="PROSITE" id="PS51031">
    <property type="entry name" value="BESS"/>
    <property type="match status" value="1"/>
</dbReference>
<evidence type="ECO:0000256" key="2">
    <source>
        <dbReference type="SAM" id="MobiDB-lite"/>
    </source>
</evidence>
<keyword evidence="1" id="KW-0539">Nucleus</keyword>
<dbReference type="EMBL" id="JANEYG010000251">
    <property type="protein sequence ID" value="KAJ8910736.1"/>
    <property type="molecule type" value="Genomic_DNA"/>
</dbReference>
<dbReference type="PANTHER" id="PTHR12243">
    <property type="entry name" value="MADF DOMAIN TRANSCRIPTION FACTOR"/>
    <property type="match status" value="1"/>
</dbReference>
<keyword evidence="5" id="KW-1185">Reference proteome</keyword>
<comment type="caution">
    <text evidence="4">The sequence shown here is derived from an EMBL/GenBank/DDBJ whole genome shotgun (WGS) entry which is preliminary data.</text>
</comment>
<dbReference type="AlphaFoldDB" id="A0AAV8VA09"/>
<dbReference type="PANTHER" id="PTHR12243:SF60">
    <property type="entry name" value="SI:CH211-15D5.12-RELATED"/>
    <property type="match status" value="1"/>
</dbReference>
<feature type="region of interest" description="Disordered" evidence="2">
    <location>
        <begin position="87"/>
        <end position="120"/>
    </location>
</feature>
<proteinExistence type="predicted"/>
<dbReference type="InterPro" id="IPR039353">
    <property type="entry name" value="TF_Adf1"/>
</dbReference>
<evidence type="ECO:0000256" key="1">
    <source>
        <dbReference type="PROSITE-ProRule" id="PRU00371"/>
    </source>
</evidence>
<feature type="domain" description="BESS" evidence="3">
    <location>
        <begin position="140"/>
        <end position="179"/>
    </location>
</feature>
<evidence type="ECO:0000259" key="3">
    <source>
        <dbReference type="PROSITE" id="PS51031"/>
    </source>
</evidence>
<evidence type="ECO:0000313" key="5">
    <source>
        <dbReference type="Proteomes" id="UP001159042"/>
    </source>
</evidence>
<evidence type="ECO:0000313" key="4">
    <source>
        <dbReference type="EMBL" id="KAJ8910736.1"/>
    </source>
</evidence>
<feature type="non-terminal residue" evidence="4">
    <location>
        <position position="223"/>
    </location>
</feature>
<name>A0AAV8VA09_9CUCU</name>
<dbReference type="InterPro" id="IPR004210">
    <property type="entry name" value="BESS_motif"/>
</dbReference>
<dbReference type="GO" id="GO:0003677">
    <property type="term" value="F:DNA binding"/>
    <property type="evidence" value="ECO:0007669"/>
    <property type="project" value="InterPro"/>
</dbReference>
<dbReference type="Pfam" id="PF02944">
    <property type="entry name" value="BESS"/>
    <property type="match status" value="1"/>
</dbReference>
<dbReference type="GO" id="GO:0006357">
    <property type="term" value="P:regulation of transcription by RNA polymerase II"/>
    <property type="evidence" value="ECO:0007669"/>
    <property type="project" value="TreeGrafter"/>
</dbReference>
<feature type="region of interest" description="Disordered" evidence="2">
    <location>
        <begin position="200"/>
        <end position="223"/>
    </location>
</feature>
<reference evidence="4 5" key="1">
    <citation type="journal article" date="2023" name="Insect Mol. Biol.">
        <title>Genome sequencing provides insights into the evolution of gene families encoding plant cell wall-degrading enzymes in longhorned beetles.</title>
        <authorList>
            <person name="Shin N.R."/>
            <person name="Okamura Y."/>
            <person name="Kirsch R."/>
            <person name="Pauchet Y."/>
        </authorList>
    </citation>
    <scope>NUCLEOTIDE SEQUENCE [LARGE SCALE GENOMIC DNA]</scope>
    <source>
        <strain evidence="4">EAD_L_NR</strain>
    </source>
</reference>
<accession>A0AAV8VA09</accession>
<dbReference type="Proteomes" id="UP001159042">
    <property type="component" value="Unassembled WGS sequence"/>
</dbReference>
<comment type="subcellular location">
    <subcellularLocation>
        <location evidence="1">Nucleus</location>
    </subcellularLocation>
</comment>